<dbReference type="Gene3D" id="1.25.40.20">
    <property type="entry name" value="Ankyrin repeat-containing domain"/>
    <property type="match status" value="1"/>
</dbReference>
<dbReference type="SMART" id="SM01086">
    <property type="entry name" value="ClpB_D2-small"/>
    <property type="match status" value="1"/>
</dbReference>
<dbReference type="InterPro" id="IPR003593">
    <property type="entry name" value="AAA+_ATPase"/>
</dbReference>
<dbReference type="SUPFAM" id="SSF52540">
    <property type="entry name" value="P-loop containing nucleoside triphosphate hydrolases"/>
    <property type="match status" value="1"/>
</dbReference>
<reference evidence="6 7" key="1">
    <citation type="submission" date="2021-04" db="EMBL/GenBank/DDBJ databases">
        <authorList>
            <person name="Bliznina A."/>
        </authorList>
    </citation>
    <scope>NUCLEOTIDE SEQUENCE [LARGE SCALE GENOMIC DNA]</scope>
</reference>
<dbReference type="InterPro" id="IPR003959">
    <property type="entry name" value="ATPase_AAA_core"/>
</dbReference>
<dbReference type="EMBL" id="OU015567">
    <property type="protein sequence ID" value="CAG5111168.1"/>
    <property type="molecule type" value="Genomic_DNA"/>
</dbReference>
<proteinExistence type="predicted"/>
<dbReference type="InterPro" id="IPR002110">
    <property type="entry name" value="Ankyrin_rpt"/>
</dbReference>
<evidence type="ECO:0000259" key="4">
    <source>
        <dbReference type="SMART" id="SM00382"/>
    </source>
</evidence>
<organism evidence="6 7">
    <name type="scientific">Oikopleura dioica</name>
    <name type="common">Tunicate</name>
    <dbReference type="NCBI Taxonomy" id="34765"/>
    <lineage>
        <taxon>Eukaryota</taxon>
        <taxon>Metazoa</taxon>
        <taxon>Chordata</taxon>
        <taxon>Tunicata</taxon>
        <taxon>Appendicularia</taxon>
        <taxon>Copelata</taxon>
        <taxon>Oikopleuridae</taxon>
        <taxon>Oikopleura</taxon>
    </lineage>
</organism>
<accession>A0ABN7T114</accession>
<protein>
    <submittedName>
        <fullName evidence="6">Oidioi.mRNA.OKI2018_I69.chr2.g5501.t1.cds</fullName>
    </submittedName>
</protein>
<gene>
    <name evidence="6" type="ORF">OKIOD_LOCUS14266</name>
</gene>
<keyword evidence="2" id="KW-0067">ATP-binding</keyword>
<keyword evidence="1" id="KW-0547">Nucleotide-binding</keyword>
<evidence type="ECO:0000256" key="1">
    <source>
        <dbReference type="ARBA" id="ARBA00022741"/>
    </source>
</evidence>
<dbReference type="Gene3D" id="3.40.50.300">
    <property type="entry name" value="P-loop containing nucleotide triphosphate hydrolases"/>
    <property type="match status" value="1"/>
</dbReference>
<sequence>MSRRFFQQAFRQRARLLLPTTSTVALGGFLFDKPKEELNIYKAIVSDDYGSVYKCIKTGQKTNQYHKYGWTPLHLAAAWNDEKTVKLLLESGADPDLQEKYVKPVAKQFGQHYTQAMFSAEDEEKLKVRKEQFPTHLSAKIDYRGATALFYAVLNDNYEMAKLLIDAGADPLVKLHQGVSPIEVVDLNSKNGLLIKGLLIKAIKNRDAVLKEKRKKYPLESRLSENIIGQKAAIKQVAAAIRRKENGWVDSDHPVVMIFLGSSGIGKTELAKQVAKYIHGNMKEGFVRIDMSEYSSQHEVARLIGAPPGYVGHDKGGQLTEALTKCPNAVVLFDEIEKAHPDSLPILLQLFDEGRMTDGQGKTVECKDAIFIMTSNLASGQIAEYGVALRSKGDEKTTVDKEFRQNVVKPILKFHFKRDEFLGRINEFVYFLPFSDSELRELVEFELGLWKRIAKDKHDIELSWEESVISVLADGYEVSYGARSVKHESERKVVSALAEAYETGKLSKNMKVVLSCELPKNVEDYQHVQIKLKNKDSGAFL</sequence>
<name>A0ABN7T114_OIKDI</name>
<feature type="repeat" description="ANK" evidence="3">
    <location>
        <begin position="68"/>
        <end position="100"/>
    </location>
</feature>
<dbReference type="Pfam" id="PF00023">
    <property type="entry name" value="Ank"/>
    <property type="match status" value="2"/>
</dbReference>
<evidence type="ECO:0000256" key="3">
    <source>
        <dbReference type="PROSITE-ProRule" id="PRU00023"/>
    </source>
</evidence>
<dbReference type="InterPro" id="IPR001270">
    <property type="entry name" value="ClpA/B"/>
</dbReference>
<feature type="repeat" description="ANK" evidence="3">
    <location>
        <begin position="144"/>
        <end position="170"/>
    </location>
</feature>
<evidence type="ECO:0000256" key="2">
    <source>
        <dbReference type="ARBA" id="ARBA00022840"/>
    </source>
</evidence>
<keyword evidence="7" id="KW-1185">Reference proteome</keyword>
<feature type="domain" description="AAA+ ATPase" evidence="4">
    <location>
        <begin position="253"/>
        <end position="426"/>
    </location>
</feature>
<feature type="domain" description="Clp ATPase C-terminal" evidence="5">
    <location>
        <begin position="434"/>
        <end position="523"/>
    </location>
</feature>
<dbReference type="SUPFAM" id="SSF48403">
    <property type="entry name" value="Ankyrin repeat"/>
    <property type="match status" value="1"/>
</dbReference>
<keyword evidence="3" id="KW-0040">ANK repeat</keyword>
<dbReference type="Pfam" id="PF10431">
    <property type="entry name" value="ClpB_D2-small"/>
    <property type="match status" value="1"/>
</dbReference>
<dbReference type="InterPro" id="IPR019489">
    <property type="entry name" value="Clp_ATPase_C"/>
</dbReference>
<dbReference type="InterPro" id="IPR036770">
    <property type="entry name" value="Ankyrin_rpt-contain_sf"/>
</dbReference>
<dbReference type="CDD" id="cd19499">
    <property type="entry name" value="RecA-like_ClpB_Hsp104-like"/>
    <property type="match status" value="1"/>
</dbReference>
<evidence type="ECO:0000313" key="6">
    <source>
        <dbReference type="EMBL" id="CAG5111168.1"/>
    </source>
</evidence>
<dbReference type="Proteomes" id="UP001158576">
    <property type="component" value="Chromosome 2"/>
</dbReference>
<dbReference type="SMART" id="SM00382">
    <property type="entry name" value="AAA"/>
    <property type="match status" value="1"/>
</dbReference>
<dbReference type="InterPro" id="IPR027417">
    <property type="entry name" value="P-loop_NTPase"/>
</dbReference>
<dbReference type="PROSITE" id="PS50088">
    <property type="entry name" value="ANK_REPEAT"/>
    <property type="match status" value="2"/>
</dbReference>
<evidence type="ECO:0000259" key="5">
    <source>
        <dbReference type="SMART" id="SM01086"/>
    </source>
</evidence>
<dbReference type="PANTHER" id="PTHR11638">
    <property type="entry name" value="ATP-DEPENDENT CLP PROTEASE"/>
    <property type="match status" value="1"/>
</dbReference>
<dbReference type="Gene3D" id="1.10.8.60">
    <property type="match status" value="1"/>
</dbReference>
<dbReference type="SMART" id="SM00248">
    <property type="entry name" value="ANK"/>
    <property type="match status" value="2"/>
</dbReference>
<dbReference type="PROSITE" id="PS50297">
    <property type="entry name" value="ANK_REP_REGION"/>
    <property type="match status" value="2"/>
</dbReference>
<dbReference type="InterPro" id="IPR050130">
    <property type="entry name" value="ClpA_ClpB"/>
</dbReference>
<dbReference type="PANTHER" id="PTHR11638:SF93">
    <property type="entry name" value="MITOCHONDRIAL DISAGGREGASE"/>
    <property type="match status" value="1"/>
</dbReference>
<evidence type="ECO:0000313" key="7">
    <source>
        <dbReference type="Proteomes" id="UP001158576"/>
    </source>
</evidence>
<dbReference type="PRINTS" id="PR00300">
    <property type="entry name" value="CLPPROTEASEA"/>
</dbReference>
<dbReference type="Pfam" id="PF07724">
    <property type="entry name" value="AAA_2"/>
    <property type="match status" value="1"/>
</dbReference>